<dbReference type="GO" id="GO:0016020">
    <property type="term" value="C:membrane"/>
    <property type="evidence" value="ECO:0007669"/>
    <property type="project" value="UniProtKB-SubCell"/>
</dbReference>
<evidence type="ECO:0000256" key="3">
    <source>
        <dbReference type="ARBA" id="ARBA00013208"/>
    </source>
</evidence>
<evidence type="ECO:0000256" key="1">
    <source>
        <dbReference type="ARBA" id="ARBA00000677"/>
    </source>
</evidence>
<dbReference type="Pfam" id="PF10502">
    <property type="entry name" value="Peptidase_S26"/>
    <property type="match status" value="1"/>
</dbReference>
<dbReference type="PROSITE" id="PS00761">
    <property type="entry name" value="SPASE_I_3"/>
    <property type="match status" value="1"/>
</dbReference>
<evidence type="ECO:0000313" key="9">
    <source>
        <dbReference type="Proteomes" id="UP000034799"/>
    </source>
</evidence>
<dbReference type="Proteomes" id="UP000034799">
    <property type="component" value="Unassembled WGS sequence"/>
</dbReference>
<dbReference type="STRING" id="1619100.UT34_C0001G0087"/>
<keyword evidence="6" id="KW-0812">Transmembrane</keyword>
<dbReference type="EC" id="3.4.21.89" evidence="3 6"/>
<sequence length="199" mass="22315">MYEVDNTPPTTYEKVSTFFAAIGAFIFSSIEAIVVALAISVVLYLFFMTPHEVVGTSMVPNFQNGEHLIANKIIYKYSVPKRGDVVIFKYSDTQDFIKRVIGLPGDSISIKDGRYYINGKLLDEGEYLDSVVYTSGGDFLHEGETETIPEGTYFVSGDNRPHSSDSREFGPVAVESIKGKAWLVYYPFSEFRVVKHANY</sequence>
<dbReference type="NCBIfam" id="TIGR02227">
    <property type="entry name" value="sigpep_I_bact"/>
    <property type="match status" value="1"/>
</dbReference>
<dbReference type="PATRIC" id="fig|1619100.3.peg.87"/>
<comment type="catalytic activity">
    <reaction evidence="1 6">
        <text>Cleavage of hydrophobic, N-terminal signal or leader sequences from secreted and periplasmic proteins.</text>
        <dbReference type="EC" id="3.4.21.89"/>
    </reaction>
</comment>
<evidence type="ECO:0000259" key="7">
    <source>
        <dbReference type="Pfam" id="PF10502"/>
    </source>
</evidence>
<evidence type="ECO:0000313" key="8">
    <source>
        <dbReference type="EMBL" id="KKR06047.1"/>
    </source>
</evidence>
<dbReference type="InterPro" id="IPR019533">
    <property type="entry name" value="Peptidase_S26"/>
</dbReference>
<dbReference type="SUPFAM" id="SSF51306">
    <property type="entry name" value="LexA/Signal peptidase"/>
    <property type="match status" value="1"/>
</dbReference>
<dbReference type="GO" id="GO:0004252">
    <property type="term" value="F:serine-type endopeptidase activity"/>
    <property type="evidence" value="ECO:0007669"/>
    <property type="project" value="InterPro"/>
</dbReference>
<protein>
    <recommendedName>
        <fullName evidence="3 6">Signal peptidase I</fullName>
        <ecNumber evidence="3 6">3.4.21.89</ecNumber>
    </recommendedName>
</protein>
<feature type="transmembrane region" description="Helical" evidence="6">
    <location>
        <begin position="20"/>
        <end position="47"/>
    </location>
</feature>
<dbReference type="InterPro" id="IPR019758">
    <property type="entry name" value="Pept_S26A_signal_pept_1_CS"/>
</dbReference>
<dbReference type="InterPro" id="IPR000223">
    <property type="entry name" value="Pept_S26A_signal_pept_1"/>
</dbReference>
<dbReference type="InterPro" id="IPR019757">
    <property type="entry name" value="Pept_S26A_signal_pept_1_Lys-AS"/>
</dbReference>
<evidence type="ECO:0000256" key="5">
    <source>
        <dbReference type="PIRSR" id="PIRSR600223-1"/>
    </source>
</evidence>
<comment type="similarity">
    <text evidence="2 6">Belongs to the peptidase S26 family.</text>
</comment>
<dbReference type="PANTHER" id="PTHR43390:SF1">
    <property type="entry name" value="CHLOROPLAST PROCESSING PEPTIDASE"/>
    <property type="match status" value="1"/>
</dbReference>
<accession>A0A0G0QWM5</accession>
<dbReference type="GO" id="GO:0009003">
    <property type="term" value="F:signal peptidase activity"/>
    <property type="evidence" value="ECO:0007669"/>
    <property type="project" value="UniProtKB-EC"/>
</dbReference>
<dbReference type="PRINTS" id="PR00727">
    <property type="entry name" value="LEADERPTASE"/>
</dbReference>
<dbReference type="EMBL" id="LBWK01000001">
    <property type="protein sequence ID" value="KKR06047.1"/>
    <property type="molecule type" value="Genomic_DNA"/>
</dbReference>
<dbReference type="CDD" id="cd06530">
    <property type="entry name" value="S26_SPase_I"/>
    <property type="match status" value="1"/>
</dbReference>
<dbReference type="PANTHER" id="PTHR43390">
    <property type="entry name" value="SIGNAL PEPTIDASE I"/>
    <property type="match status" value="1"/>
</dbReference>
<feature type="active site" evidence="5">
    <location>
        <position position="57"/>
    </location>
</feature>
<keyword evidence="6" id="KW-0472">Membrane</keyword>
<feature type="domain" description="Peptidase S26" evidence="7">
    <location>
        <begin position="28"/>
        <end position="186"/>
    </location>
</feature>
<dbReference type="Gene3D" id="2.10.109.10">
    <property type="entry name" value="Umud Fragment, subunit A"/>
    <property type="match status" value="1"/>
</dbReference>
<comment type="caution">
    <text evidence="8">The sequence shown here is derived from an EMBL/GenBank/DDBJ whole genome shotgun (WGS) entry which is preliminary data.</text>
</comment>
<keyword evidence="6" id="KW-0645">Protease</keyword>
<keyword evidence="4 6" id="KW-0378">Hydrolase</keyword>
<feature type="active site" evidence="5">
    <location>
        <position position="98"/>
    </location>
</feature>
<evidence type="ECO:0000256" key="2">
    <source>
        <dbReference type="ARBA" id="ARBA00009370"/>
    </source>
</evidence>
<evidence type="ECO:0000256" key="4">
    <source>
        <dbReference type="ARBA" id="ARBA00022801"/>
    </source>
</evidence>
<dbReference type="InterPro" id="IPR036286">
    <property type="entry name" value="LexA/Signal_pep-like_sf"/>
</dbReference>
<comment type="subcellular location">
    <subcellularLocation>
        <location evidence="6">Membrane</location>
        <topology evidence="6">Single-pass type II membrane protein</topology>
    </subcellularLocation>
</comment>
<proteinExistence type="inferred from homology"/>
<evidence type="ECO:0000256" key="6">
    <source>
        <dbReference type="RuleBase" id="RU362042"/>
    </source>
</evidence>
<keyword evidence="6" id="KW-1133">Transmembrane helix</keyword>
<dbReference type="PROSITE" id="PS00760">
    <property type="entry name" value="SPASE_I_2"/>
    <property type="match status" value="1"/>
</dbReference>
<reference evidence="8 9" key="1">
    <citation type="journal article" date="2015" name="Nature">
        <title>rRNA introns, odd ribosomes, and small enigmatic genomes across a large radiation of phyla.</title>
        <authorList>
            <person name="Brown C.T."/>
            <person name="Hug L.A."/>
            <person name="Thomas B.C."/>
            <person name="Sharon I."/>
            <person name="Castelle C.J."/>
            <person name="Singh A."/>
            <person name="Wilkins M.J."/>
            <person name="Williams K.H."/>
            <person name="Banfield J.F."/>
        </authorList>
    </citation>
    <scope>NUCLEOTIDE SEQUENCE [LARGE SCALE GENOMIC DNA]</scope>
</reference>
<gene>
    <name evidence="8" type="ORF">UT34_C0001G0087</name>
</gene>
<dbReference type="GO" id="GO:0006465">
    <property type="term" value="P:signal peptide processing"/>
    <property type="evidence" value="ECO:0007669"/>
    <property type="project" value="InterPro"/>
</dbReference>
<organism evidence="8 9">
    <name type="scientific">candidate division WS6 bacterium GW2011_GWF2_39_15</name>
    <dbReference type="NCBI Taxonomy" id="1619100"/>
    <lineage>
        <taxon>Bacteria</taxon>
        <taxon>Candidatus Dojkabacteria</taxon>
    </lineage>
</organism>
<name>A0A0G0QWM5_9BACT</name>
<dbReference type="AlphaFoldDB" id="A0A0G0QWM5"/>